<dbReference type="GeneTree" id="ENSGT00940000154393"/>
<dbReference type="Pfam" id="PF25496">
    <property type="entry name" value="URGCP"/>
    <property type="match status" value="1"/>
</dbReference>
<keyword evidence="3" id="KW-1185">Reference proteome</keyword>
<protein>
    <recommendedName>
        <fullName evidence="1">Fibronectin type-III domain-containing protein</fullName>
    </recommendedName>
</protein>
<dbReference type="Pfam" id="PF00041">
    <property type="entry name" value="fn3"/>
    <property type="match status" value="2"/>
</dbReference>
<evidence type="ECO:0000313" key="3">
    <source>
        <dbReference type="Proteomes" id="UP000261540"/>
    </source>
</evidence>
<proteinExistence type="predicted"/>
<dbReference type="PANTHER" id="PTHR31594">
    <property type="entry name" value="AIG1-TYPE G DOMAIN-CONTAINING PROTEIN"/>
    <property type="match status" value="1"/>
</dbReference>
<sequence length="1243" mass="139591">METDSGKMEMAALGRPFQLGMLYDGRKDCLIPGITLWDREDLQRHTNEIMKPKTGIDVIASDSVEDKAGALDIDASLKASFIGGLVEVDGSAKYLKDTKASKKQARVTLKYKTTTKFMQLSMSHLGRGNVKHPYVFEKGIATHVVTAVLYGAQAFFVFDREVSESEDQQNMEGNLQVMIKKISSLSIDGKGSLELTDTDRATVEKFSCIFYGDFALKQNPVSFQDAVDTYKTLPTLLGEKGGNAVPVRVWLLPLEILDSSAARLVRQISVRLISETQSVIEDFNEIEMQCNDIMKRKIVAHFPEIGKKMKSFKDMCLEYKSVFQRSLSSILPLIRGGGTEECVLANILTNKEQSPFQSNKLKEWLDCKEEEINLFQLYTDMMEHTTILASNSELQSEILKNRDKNVVCFTFTSLGEEEPYLSCLQSHLKALSTAKLIEPTKEDGKDVKPGEFYFSDSVLEKIKEQAILFIDFAKANKKNKKTDFIAASIPNDEQKGASIYLYKDGNKQSDHFQPPSKPGRPNASDVTHDSVTIKLNHPQYGSSEVTHYLVEYCANESLGWQFIKVPKSSIECTVSGLLPHTGYRFRYKAVCPAGVSLTSEAESIKTLPTSPPGMAEEIDVDLEEITVTWTKPDMVGNGVSIENYVVEYRNKENENKADWEKKTSEGEVYKIPGLQPDTAYYIRITCNCGESGQSKESLTVSISTVGENISTHISVSDIPELIKIFKQNNEGLEGQCTLSSIGHRSSRMKLTCTVTNSLNSLCQTLCDQQEHEAELLVLSSIDALGYCCKSKTFNHLLDWEEINFLQNEIERSYKEYCSLKEQSVSKAQAYVFLKMLTLSKDEEYISSEKKEARLELIKSYLKDNISNAIKLLVEKSHGNWEILEEELISFIRESNMKEENTNGEDTASQLGSLPATQVSLSEDTTDFKNLQANEMNNSTNLLKKLGLSDLFPKKIKLNDVLIIDSLSLGLNEPDTVEDLKSQYLYKLMILDYNVRYLSFKPVATDPPLEDDGTAFDDFDFFNTNEEPTSGADLAGTASHIHPMDIHMAVFHCANDFLRQYMYTKLSACQFALPFLVPTPCTEDLEFPLWPLRHIKKSWQSITNSSADNPGRYQTRQMFSTPVAVVSFLRLGTSFTSKSQILNSVISKQRHNVFFNRHCKGSAPNSMLMNGVVEIAWYCPGGKKDDIFDDCVAFLNLHGDAKDHQEQLQFLQAVSTVNVLLLSEQPQDEETKTICQNLSKSSTP</sequence>
<evidence type="ECO:0000259" key="1">
    <source>
        <dbReference type="PROSITE" id="PS50853"/>
    </source>
</evidence>
<dbReference type="STRING" id="1676925.ENSPKIP00000002450"/>
<dbReference type="Pfam" id="PF24674">
    <property type="entry name" value="MACPF_SNTX"/>
    <property type="match status" value="1"/>
</dbReference>
<dbReference type="InterPro" id="IPR040581">
    <property type="entry name" value="Thioredoxin_11"/>
</dbReference>
<dbReference type="SMART" id="SM00060">
    <property type="entry name" value="FN3"/>
    <property type="match status" value="2"/>
</dbReference>
<evidence type="ECO:0000313" key="2">
    <source>
        <dbReference type="Ensembl" id="ENSPKIP00000002450.1"/>
    </source>
</evidence>
<dbReference type="InterPro" id="IPR052090">
    <property type="entry name" value="Cytolytic_pore-forming_toxin"/>
</dbReference>
<dbReference type="SUPFAM" id="SSF49265">
    <property type="entry name" value="Fibronectin type III"/>
    <property type="match status" value="1"/>
</dbReference>
<dbReference type="PANTHER" id="PTHR31594:SF16">
    <property type="entry name" value="SI:CH211-281L24.3"/>
    <property type="match status" value="1"/>
</dbReference>
<reference evidence="2" key="1">
    <citation type="submission" date="2025-08" db="UniProtKB">
        <authorList>
            <consortium name="Ensembl"/>
        </authorList>
    </citation>
    <scope>IDENTIFICATION</scope>
</reference>
<dbReference type="Pfam" id="PF18078">
    <property type="entry name" value="Thioredoxin_11"/>
    <property type="match status" value="1"/>
</dbReference>
<dbReference type="Gene3D" id="2.60.40.10">
    <property type="entry name" value="Immunoglobulins"/>
    <property type="match status" value="2"/>
</dbReference>
<dbReference type="Proteomes" id="UP000261540">
    <property type="component" value="Unplaced"/>
</dbReference>
<dbReference type="InterPro" id="IPR056072">
    <property type="entry name" value="SNTX_MACPF/CDC-like_dom"/>
</dbReference>
<reference evidence="2" key="2">
    <citation type="submission" date="2025-09" db="UniProtKB">
        <authorList>
            <consortium name="Ensembl"/>
        </authorList>
    </citation>
    <scope>IDENTIFICATION</scope>
</reference>
<dbReference type="CDD" id="cd00063">
    <property type="entry name" value="FN3"/>
    <property type="match status" value="2"/>
</dbReference>
<organism evidence="2 3">
    <name type="scientific">Paramormyrops kingsleyae</name>
    <dbReference type="NCBI Taxonomy" id="1676925"/>
    <lineage>
        <taxon>Eukaryota</taxon>
        <taxon>Metazoa</taxon>
        <taxon>Chordata</taxon>
        <taxon>Craniata</taxon>
        <taxon>Vertebrata</taxon>
        <taxon>Euteleostomi</taxon>
        <taxon>Actinopterygii</taxon>
        <taxon>Neopterygii</taxon>
        <taxon>Teleostei</taxon>
        <taxon>Osteoglossocephala</taxon>
        <taxon>Osteoglossomorpha</taxon>
        <taxon>Osteoglossiformes</taxon>
        <taxon>Mormyridae</taxon>
        <taxon>Paramormyrops</taxon>
    </lineage>
</organism>
<dbReference type="InterPro" id="IPR003961">
    <property type="entry name" value="FN3_dom"/>
</dbReference>
<dbReference type="InterPro" id="IPR036116">
    <property type="entry name" value="FN3_sf"/>
</dbReference>
<dbReference type="InterPro" id="IPR057365">
    <property type="entry name" value="URGCP"/>
</dbReference>
<feature type="domain" description="Fibronectin type-III" evidence="1">
    <location>
        <begin position="517"/>
        <end position="609"/>
    </location>
</feature>
<dbReference type="Ensembl" id="ENSPKIT00000026394.1">
    <property type="protein sequence ID" value="ENSPKIP00000002450.1"/>
    <property type="gene ID" value="ENSPKIG00000020340.1"/>
</dbReference>
<accession>A0A3B3Q9Z9</accession>
<dbReference type="InterPro" id="IPR013783">
    <property type="entry name" value="Ig-like_fold"/>
</dbReference>
<dbReference type="AlphaFoldDB" id="A0A3B3Q9Z9"/>
<dbReference type="InterPro" id="IPR048997">
    <property type="entry name" value="Stonustoxin-like_helical"/>
</dbReference>
<name>A0A3B3Q9Z9_9TELE</name>
<dbReference type="Pfam" id="PF21109">
    <property type="entry name" value="Stonustoxin_helical"/>
    <property type="match status" value="1"/>
</dbReference>
<dbReference type="PROSITE" id="PS50853">
    <property type="entry name" value="FN3"/>
    <property type="match status" value="2"/>
</dbReference>
<feature type="domain" description="Fibronectin type-III" evidence="1">
    <location>
        <begin position="611"/>
        <end position="707"/>
    </location>
</feature>